<keyword evidence="2" id="KW-1185">Reference proteome</keyword>
<accession>A0ABQ8JJN2</accession>
<comment type="caution">
    <text evidence="1">The sequence shown here is derived from an EMBL/GenBank/DDBJ whole genome shotgun (WGS) entry which is preliminary data.</text>
</comment>
<dbReference type="EMBL" id="NJHN03000035">
    <property type="protein sequence ID" value="KAH9422809.1"/>
    <property type="molecule type" value="Genomic_DNA"/>
</dbReference>
<reference evidence="1 2" key="1">
    <citation type="journal article" date="2018" name="J. Allergy Clin. Immunol.">
        <title>High-quality assembly of Dermatophagoides pteronyssinus genome and transcriptome reveals a wide range of novel allergens.</title>
        <authorList>
            <person name="Liu X.Y."/>
            <person name="Yang K.Y."/>
            <person name="Wang M.Q."/>
            <person name="Kwok J.S."/>
            <person name="Zeng X."/>
            <person name="Yang Z."/>
            <person name="Xiao X.J."/>
            <person name="Lau C.P."/>
            <person name="Li Y."/>
            <person name="Huang Z.M."/>
            <person name="Ba J.G."/>
            <person name="Yim A.K."/>
            <person name="Ouyang C.Y."/>
            <person name="Ngai S.M."/>
            <person name="Chan T.F."/>
            <person name="Leung E.L."/>
            <person name="Liu L."/>
            <person name="Liu Z.G."/>
            <person name="Tsui S.K."/>
        </authorList>
    </citation>
    <scope>NUCLEOTIDE SEQUENCE [LARGE SCALE GENOMIC DNA]</scope>
    <source>
        <strain evidence="1">Derp</strain>
    </source>
</reference>
<sequence length="61" mass="6851">MTAVALLSSTIIIIINNNKATTTTKFTKWITHVAQFSSNEIDADNNVVCCMIRWILILIKL</sequence>
<evidence type="ECO:0000313" key="1">
    <source>
        <dbReference type="EMBL" id="KAH9422809.1"/>
    </source>
</evidence>
<reference evidence="1 2" key="2">
    <citation type="journal article" date="2022" name="Mol. Biol. Evol.">
        <title>Comparative Genomics Reveals Insights into the Divergent Evolution of Astigmatic Mites and Household Pest Adaptations.</title>
        <authorList>
            <person name="Xiong Q."/>
            <person name="Wan A.T."/>
            <person name="Liu X."/>
            <person name="Fung C.S."/>
            <person name="Xiao X."/>
            <person name="Malainual N."/>
            <person name="Hou J."/>
            <person name="Wang L."/>
            <person name="Wang M."/>
            <person name="Yang K.Y."/>
            <person name="Cui Y."/>
            <person name="Leung E.L."/>
            <person name="Nong W."/>
            <person name="Shin S.K."/>
            <person name="Au S.W."/>
            <person name="Jeong K.Y."/>
            <person name="Chew F.T."/>
            <person name="Hui J.H."/>
            <person name="Leung T.F."/>
            <person name="Tungtrongchitr A."/>
            <person name="Zhong N."/>
            <person name="Liu Z."/>
            <person name="Tsui S.K."/>
        </authorList>
    </citation>
    <scope>NUCLEOTIDE SEQUENCE [LARGE SCALE GENOMIC DNA]</scope>
    <source>
        <strain evidence="1">Derp</strain>
    </source>
</reference>
<evidence type="ECO:0000313" key="2">
    <source>
        <dbReference type="Proteomes" id="UP000887458"/>
    </source>
</evidence>
<organism evidence="1 2">
    <name type="scientific">Dermatophagoides pteronyssinus</name>
    <name type="common">European house dust mite</name>
    <dbReference type="NCBI Taxonomy" id="6956"/>
    <lineage>
        <taxon>Eukaryota</taxon>
        <taxon>Metazoa</taxon>
        <taxon>Ecdysozoa</taxon>
        <taxon>Arthropoda</taxon>
        <taxon>Chelicerata</taxon>
        <taxon>Arachnida</taxon>
        <taxon>Acari</taxon>
        <taxon>Acariformes</taxon>
        <taxon>Sarcoptiformes</taxon>
        <taxon>Astigmata</taxon>
        <taxon>Psoroptidia</taxon>
        <taxon>Analgoidea</taxon>
        <taxon>Pyroglyphidae</taxon>
        <taxon>Dermatophagoidinae</taxon>
        <taxon>Dermatophagoides</taxon>
    </lineage>
</organism>
<protein>
    <submittedName>
        <fullName evidence="1">Uncharacterized protein</fullName>
    </submittedName>
</protein>
<gene>
    <name evidence="1" type="ORF">DERP_008072</name>
</gene>
<proteinExistence type="predicted"/>
<dbReference type="Proteomes" id="UP000887458">
    <property type="component" value="Unassembled WGS sequence"/>
</dbReference>
<name>A0ABQ8JJN2_DERPT</name>